<feature type="signal peptide" evidence="1">
    <location>
        <begin position="1"/>
        <end position="30"/>
    </location>
</feature>
<evidence type="ECO:0000313" key="2">
    <source>
        <dbReference type="EnsemblMetazoa" id="PPA46697.1"/>
    </source>
</evidence>
<dbReference type="Proteomes" id="UP000005239">
    <property type="component" value="Unassembled WGS sequence"/>
</dbReference>
<evidence type="ECO:0000256" key="1">
    <source>
        <dbReference type="SAM" id="SignalP"/>
    </source>
</evidence>
<keyword evidence="1" id="KW-0732">Signal</keyword>
<name>A0A8R1Z7B3_PRIPA</name>
<protein>
    <submittedName>
        <fullName evidence="2">Uncharacterized protein</fullName>
    </submittedName>
</protein>
<evidence type="ECO:0000313" key="3">
    <source>
        <dbReference type="Proteomes" id="UP000005239"/>
    </source>
</evidence>
<reference evidence="3" key="1">
    <citation type="journal article" date="2008" name="Nat. Genet.">
        <title>The Pristionchus pacificus genome provides a unique perspective on nematode lifestyle and parasitism.</title>
        <authorList>
            <person name="Dieterich C."/>
            <person name="Clifton S.W."/>
            <person name="Schuster L.N."/>
            <person name="Chinwalla A."/>
            <person name="Delehaunty K."/>
            <person name="Dinkelacker I."/>
            <person name="Fulton L."/>
            <person name="Fulton R."/>
            <person name="Godfrey J."/>
            <person name="Minx P."/>
            <person name="Mitreva M."/>
            <person name="Roeseler W."/>
            <person name="Tian H."/>
            <person name="Witte H."/>
            <person name="Yang S.P."/>
            <person name="Wilson R.K."/>
            <person name="Sommer R.J."/>
        </authorList>
    </citation>
    <scope>NUCLEOTIDE SEQUENCE [LARGE SCALE GENOMIC DNA]</scope>
    <source>
        <strain evidence="3">PS312</strain>
    </source>
</reference>
<keyword evidence="3" id="KW-1185">Reference proteome</keyword>
<accession>A0A8R1Z7B3</accession>
<gene>
    <name evidence="2" type="primary">WBGene00304476</name>
</gene>
<dbReference type="AlphaFoldDB" id="A0A8R1Z7B3"/>
<organism evidence="2 3">
    <name type="scientific">Pristionchus pacificus</name>
    <name type="common">Parasitic nematode worm</name>
    <dbReference type="NCBI Taxonomy" id="54126"/>
    <lineage>
        <taxon>Eukaryota</taxon>
        <taxon>Metazoa</taxon>
        <taxon>Ecdysozoa</taxon>
        <taxon>Nematoda</taxon>
        <taxon>Chromadorea</taxon>
        <taxon>Rhabditida</taxon>
        <taxon>Rhabditina</taxon>
        <taxon>Diplogasteromorpha</taxon>
        <taxon>Diplogasteroidea</taxon>
        <taxon>Neodiplogasteridae</taxon>
        <taxon>Pristionchus</taxon>
    </lineage>
</organism>
<reference evidence="2" key="2">
    <citation type="submission" date="2022-06" db="UniProtKB">
        <authorList>
            <consortium name="EnsemblMetazoa"/>
        </authorList>
    </citation>
    <scope>IDENTIFICATION</scope>
    <source>
        <strain evidence="2">PS312</strain>
    </source>
</reference>
<proteinExistence type="predicted"/>
<feature type="chain" id="PRO_5047315421" evidence="1">
    <location>
        <begin position="31"/>
        <end position="278"/>
    </location>
</feature>
<sequence>MRPPPPNQRMRIMTMCGGLLQLLLCTYVYALTPQSCHNIEGGPDDKLNKGTFDGVGIYSCRGDHAKIITFESVPYWFLECIHTGWYGLPYNPLKGSELLRINNATSKFTVSCEEYCVAHEGDGVVLTPDKKERRVGNKIKQPVWENINHVNCYDQTHSLFLDGKQVENNNAKCDARGWYTDEQKYPFAENLKPQRFECRPATATPEPHYWPPIPMVPQSCYNLRGTSYDEIDSSIIGSARTLSCLPRSRIFMAESKPYWYLKCDDSGWYGLPYNLQKG</sequence>
<dbReference type="EnsemblMetazoa" id="PPA46697.1">
    <property type="protein sequence ID" value="PPA46697.1"/>
    <property type="gene ID" value="WBGene00304476"/>
</dbReference>